<dbReference type="Gramene" id="KVI12037">
    <property type="protein sequence ID" value="KVI12037"/>
    <property type="gene ID" value="Ccrd_009546"/>
</dbReference>
<dbReference type="InterPro" id="IPR029058">
    <property type="entry name" value="AB_hydrolase_fold"/>
</dbReference>
<protein>
    <recommendedName>
        <fullName evidence="3">Carboxylesterase, type B</fullName>
    </recommendedName>
</protein>
<dbReference type="Proteomes" id="UP000243975">
    <property type="component" value="Unassembled WGS sequence"/>
</dbReference>
<keyword evidence="2" id="KW-1185">Reference proteome</keyword>
<evidence type="ECO:0000313" key="1">
    <source>
        <dbReference type="EMBL" id="KVI12037.1"/>
    </source>
</evidence>
<evidence type="ECO:0000313" key="2">
    <source>
        <dbReference type="Proteomes" id="UP000243975"/>
    </source>
</evidence>
<dbReference type="SUPFAM" id="SSF53474">
    <property type="entry name" value="alpha/beta-Hydrolases"/>
    <property type="match status" value="1"/>
</dbReference>
<dbReference type="AlphaFoldDB" id="A0A103YN16"/>
<gene>
    <name evidence="1" type="ORF">Ccrd_009546</name>
</gene>
<proteinExistence type="predicted"/>
<accession>A0A103YN16</accession>
<reference evidence="1 2" key="1">
    <citation type="journal article" date="2016" name="Sci. Rep.">
        <title>The genome sequence of the outbreeding globe artichoke constructed de novo incorporating a phase-aware low-pass sequencing strategy of F1 progeny.</title>
        <authorList>
            <person name="Scaglione D."/>
            <person name="Reyes-Chin-Wo S."/>
            <person name="Acquadro A."/>
            <person name="Froenicke L."/>
            <person name="Portis E."/>
            <person name="Beitel C."/>
            <person name="Tirone M."/>
            <person name="Mauro R."/>
            <person name="Lo Monaco A."/>
            <person name="Mauromicale G."/>
            <person name="Faccioli P."/>
            <person name="Cattivelli L."/>
            <person name="Rieseberg L."/>
            <person name="Michelmore R."/>
            <person name="Lanteri S."/>
        </authorList>
    </citation>
    <scope>NUCLEOTIDE SEQUENCE [LARGE SCALE GENOMIC DNA]</scope>
    <source>
        <strain evidence="1">2C</strain>
    </source>
</reference>
<dbReference type="STRING" id="59895.A0A103YN16"/>
<dbReference type="EMBL" id="LEKV01000019">
    <property type="protein sequence ID" value="KVI12037.1"/>
    <property type="molecule type" value="Genomic_DNA"/>
</dbReference>
<organism evidence="1 2">
    <name type="scientific">Cynara cardunculus var. scolymus</name>
    <name type="common">Globe artichoke</name>
    <name type="synonym">Cynara scolymus</name>
    <dbReference type="NCBI Taxonomy" id="59895"/>
    <lineage>
        <taxon>Eukaryota</taxon>
        <taxon>Viridiplantae</taxon>
        <taxon>Streptophyta</taxon>
        <taxon>Embryophyta</taxon>
        <taxon>Tracheophyta</taxon>
        <taxon>Spermatophyta</taxon>
        <taxon>Magnoliopsida</taxon>
        <taxon>eudicotyledons</taxon>
        <taxon>Gunneridae</taxon>
        <taxon>Pentapetalae</taxon>
        <taxon>asterids</taxon>
        <taxon>campanulids</taxon>
        <taxon>Asterales</taxon>
        <taxon>Asteraceae</taxon>
        <taxon>Carduoideae</taxon>
        <taxon>Cardueae</taxon>
        <taxon>Carduinae</taxon>
        <taxon>Cynara</taxon>
    </lineage>
</organism>
<name>A0A103YN16_CYNCS</name>
<sequence>MNFVVPANPSFSQGGVATKVIHIDPLTSLSLRILLPDSVLADSRGLKHGDGVYDGYAPILHDNLRKLPVIVQFHGGGFVTGSSDSLGKEVYL</sequence>
<dbReference type="Gene3D" id="3.40.50.1820">
    <property type="entry name" value="alpha/beta hydrolase"/>
    <property type="match status" value="1"/>
</dbReference>
<comment type="caution">
    <text evidence="1">The sequence shown here is derived from an EMBL/GenBank/DDBJ whole genome shotgun (WGS) entry which is preliminary data.</text>
</comment>
<evidence type="ECO:0008006" key="3">
    <source>
        <dbReference type="Google" id="ProtNLM"/>
    </source>
</evidence>